<feature type="region of interest" description="Disordered" evidence="1">
    <location>
        <begin position="22"/>
        <end position="248"/>
    </location>
</feature>
<dbReference type="PANTHER" id="PTHR33356:SF5">
    <property type="entry name" value="TIP41-LIKE PROTEIN"/>
    <property type="match status" value="1"/>
</dbReference>
<reference evidence="2" key="1">
    <citation type="submission" date="2015-07" db="EMBL/GenBank/DDBJ databases">
        <title>Transcriptome Assembly of Anthurium amnicola.</title>
        <authorList>
            <person name="Suzuki J."/>
        </authorList>
    </citation>
    <scope>NUCLEOTIDE SEQUENCE</scope>
</reference>
<feature type="compositionally biased region" description="Polar residues" evidence="1">
    <location>
        <begin position="197"/>
        <end position="219"/>
    </location>
</feature>
<protein>
    <submittedName>
        <fullName evidence="2">Uncharacterized protein</fullName>
    </submittedName>
</protein>
<accession>A0A1D1Z7Q3</accession>
<evidence type="ECO:0000256" key="1">
    <source>
        <dbReference type="SAM" id="MobiDB-lite"/>
    </source>
</evidence>
<proteinExistence type="predicted"/>
<feature type="compositionally biased region" description="Low complexity" evidence="1">
    <location>
        <begin position="117"/>
        <end position="147"/>
    </location>
</feature>
<name>A0A1D1Z7Q3_9ARAE</name>
<feature type="compositionally biased region" description="Polar residues" evidence="1">
    <location>
        <begin position="104"/>
        <end position="116"/>
    </location>
</feature>
<feature type="region of interest" description="Disordered" evidence="1">
    <location>
        <begin position="341"/>
        <end position="368"/>
    </location>
</feature>
<feature type="compositionally biased region" description="Basic and acidic residues" evidence="1">
    <location>
        <begin position="148"/>
        <end position="168"/>
    </location>
</feature>
<sequence length="379" mass="39714">MAEELNDLQFWLPPEFLGDDLFAEEGGKGVGSGGGGGGGDTCLPNESPYGWGYGSDLSSPVESMAGTESSDEEELVAGLALQMSQHSLLQDGGDKGAPSAHGADSSNATSLVGSPQSILSEVWSWNSSSRESSDGPSLVSSPLSSPLEQHKVGAWDTLHADGESDQKLLEQGFLVAPAPKAWPPAQAPVPDGGTTPHPANQPSTQRPLPVNQPQQPKQEQNGKRQGAGAWGPPRKPKGGMGLAGSRPARPLGLSAAAWPPLQQVAGSGMRAVFLTHGSRRESCGTGVFLPRTLGSTTELRKKPACSTALLPERVVQALNLDLNEIGVQPRFPAASVLDRSGAMAGRSNRVPSQKKTHRPQPAPAIHHHREACLPSEWTY</sequence>
<gene>
    <name evidence="2" type="ORF">g.115893</name>
</gene>
<dbReference type="EMBL" id="GDJX01005047">
    <property type="protein sequence ID" value="JAT62889.1"/>
    <property type="molecule type" value="Transcribed_RNA"/>
</dbReference>
<feature type="compositionally biased region" description="Gly residues" evidence="1">
    <location>
        <begin position="28"/>
        <end position="40"/>
    </location>
</feature>
<evidence type="ECO:0000313" key="2">
    <source>
        <dbReference type="EMBL" id="JAT62889.1"/>
    </source>
</evidence>
<organism evidence="2">
    <name type="scientific">Anthurium amnicola</name>
    <dbReference type="NCBI Taxonomy" id="1678845"/>
    <lineage>
        <taxon>Eukaryota</taxon>
        <taxon>Viridiplantae</taxon>
        <taxon>Streptophyta</taxon>
        <taxon>Embryophyta</taxon>
        <taxon>Tracheophyta</taxon>
        <taxon>Spermatophyta</taxon>
        <taxon>Magnoliopsida</taxon>
        <taxon>Liliopsida</taxon>
        <taxon>Araceae</taxon>
        <taxon>Pothoideae</taxon>
        <taxon>Potheae</taxon>
        <taxon>Anthurium</taxon>
    </lineage>
</organism>
<dbReference type="PANTHER" id="PTHR33356">
    <property type="entry name" value="TIP41-LIKE PROTEIN"/>
    <property type="match status" value="1"/>
</dbReference>
<dbReference type="AlphaFoldDB" id="A0A1D1Z7Q3"/>